<dbReference type="EMBL" id="MN740370">
    <property type="protein sequence ID" value="QHU03169.1"/>
    <property type="molecule type" value="Genomic_DNA"/>
</dbReference>
<evidence type="ECO:0000313" key="2">
    <source>
        <dbReference type="EMBL" id="QHU03169.1"/>
    </source>
</evidence>
<evidence type="ECO:0000256" key="1">
    <source>
        <dbReference type="SAM" id="MobiDB-lite"/>
    </source>
</evidence>
<feature type="region of interest" description="Disordered" evidence="1">
    <location>
        <begin position="1"/>
        <end position="24"/>
    </location>
</feature>
<reference evidence="2" key="1">
    <citation type="journal article" date="2020" name="Nature">
        <title>Giant virus diversity and host interactions through global metagenomics.</title>
        <authorList>
            <person name="Schulz F."/>
            <person name="Roux S."/>
            <person name="Paez-Espino D."/>
            <person name="Jungbluth S."/>
            <person name="Walsh D.A."/>
            <person name="Denef V.J."/>
            <person name="McMahon K.D."/>
            <person name="Konstantinidis K.T."/>
            <person name="Eloe-Fadrosh E.A."/>
            <person name="Kyrpides N.C."/>
            <person name="Woyke T."/>
        </authorList>
    </citation>
    <scope>NUCLEOTIDE SEQUENCE</scope>
    <source>
        <strain evidence="2">GVMAG-M-3300025890-48</strain>
    </source>
</reference>
<proteinExistence type="predicted"/>
<sequence>MRSRSVKKHRRKLKKNKKTKKRKTLKQIRLNIRKHNKCIKCYESVVKKRKKRRRRKKHNKSRSRPRKINQKGGAIAPGNWLKYDEIKEAVESAEYKECVFCQESLLHPTSEEKTVFMLTCTVDEKGHGHMAHTGCLKENCQAGNLECPICHEELGDSCSTVDPEVDDEEEMAQILPYEINPRDYYRPSANAPQAGGRKKRR</sequence>
<accession>A0A6C0JBZ2</accession>
<dbReference type="InterPro" id="IPR013083">
    <property type="entry name" value="Znf_RING/FYVE/PHD"/>
</dbReference>
<protein>
    <recommendedName>
        <fullName evidence="3">RING-type domain-containing protein</fullName>
    </recommendedName>
</protein>
<evidence type="ECO:0008006" key="3">
    <source>
        <dbReference type="Google" id="ProtNLM"/>
    </source>
</evidence>
<feature type="compositionally biased region" description="Basic residues" evidence="1">
    <location>
        <begin position="48"/>
        <end position="69"/>
    </location>
</feature>
<dbReference type="Gene3D" id="3.30.40.10">
    <property type="entry name" value="Zinc/RING finger domain, C3HC4 (zinc finger)"/>
    <property type="match status" value="1"/>
</dbReference>
<organism evidence="2">
    <name type="scientific">viral metagenome</name>
    <dbReference type="NCBI Taxonomy" id="1070528"/>
    <lineage>
        <taxon>unclassified sequences</taxon>
        <taxon>metagenomes</taxon>
        <taxon>organismal metagenomes</taxon>
    </lineage>
</organism>
<feature type="region of interest" description="Disordered" evidence="1">
    <location>
        <begin position="48"/>
        <end position="75"/>
    </location>
</feature>
<dbReference type="AlphaFoldDB" id="A0A6C0JBZ2"/>
<dbReference type="SUPFAM" id="SSF57850">
    <property type="entry name" value="RING/U-box"/>
    <property type="match status" value="1"/>
</dbReference>
<name>A0A6C0JBZ2_9ZZZZ</name>
<feature type="region of interest" description="Disordered" evidence="1">
    <location>
        <begin position="182"/>
        <end position="201"/>
    </location>
</feature>